<proteinExistence type="predicted"/>
<evidence type="ECO:0000313" key="4">
    <source>
        <dbReference type="Proteomes" id="UP001177023"/>
    </source>
</evidence>
<dbReference type="EMBL" id="CATQJA010002709">
    <property type="protein sequence ID" value="CAJ0586695.1"/>
    <property type="molecule type" value="Genomic_DNA"/>
</dbReference>
<dbReference type="SMART" id="SM00228">
    <property type="entry name" value="PDZ"/>
    <property type="match status" value="2"/>
</dbReference>
<gene>
    <name evidence="3" type="ORF">MSPICULIGERA_LOCUS24686</name>
</gene>
<feature type="compositionally biased region" description="Basic and acidic residues" evidence="1">
    <location>
        <begin position="255"/>
        <end position="269"/>
    </location>
</feature>
<dbReference type="SUPFAM" id="SSF50156">
    <property type="entry name" value="PDZ domain-like"/>
    <property type="match status" value="2"/>
</dbReference>
<dbReference type="PROSITE" id="PS50106">
    <property type="entry name" value="PDZ"/>
    <property type="match status" value="1"/>
</dbReference>
<dbReference type="InterPro" id="IPR036034">
    <property type="entry name" value="PDZ_sf"/>
</dbReference>
<feature type="non-terminal residue" evidence="3">
    <location>
        <position position="1"/>
    </location>
</feature>
<dbReference type="Proteomes" id="UP001177023">
    <property type="component" value="Unassembled WGS sequence"/>
</dbReference>
<feature type="domain" description="PDZ" evidence="2">
    <location>
        <begin position="34"/>
        <end position="105"/>
    </location>
</feature>
<dbReference type="InterPro" id="IPR040264">
    <property type="entry name" value="T15H9.4-like"/>
</dbReference>
<evidence type="ECO:0000313" key="3">
    <source>
        <dbReference type="EMBL" id="CAJ0586695.1"/>
    </source>
</evidence>
<accession>A0AA36DFG1</accession>
<feature type="region of interest" description="Disordered" evidence="1">
    <location>
        <begin position="301"/>
        <end position="322"/>
    </location>
</feature>
<dbReference type="PANTHER" id="PTHR31327">
    <property type="entry name" value="SPERM MEIOSIS PDZ DOMAIN CONTAINING PROTEINS-RELATED"/>
    <property type="match status" value="1"/>
</dbReference>
<reference evidence="3" key="1">
    <citation type="submission" date="2023-06" db="EMBL/GenBank/DDBJ databases">
        <authorList>
            <person name="Delattre M."/>
        </authorList>
    </citation>
    <scope>NUCLEOTIDE SEQUENCE</scope>
    <source>
        <strain evidence="3">AF72</strain>
    </source>
</reference>
<evidence type="ECO:0000256" key="1">
    <source>
        <dbReference type="SAM" id="MobiDB-lite"/>
    </source>
</evidence>
<comment type="caution">
    <text evidence="3">The sequence shown here is derived from an EMBL/GenBank/DDBJ whole genome shotgun (WGS) entry which is preliminary data.</text>
</comment>
<dbReference type="Gene3D" id="2.30.42.10">
    <property type="match status" value="2"/>
</dbReference>
<evidence type="ECO:0000259" key="2">
    <source>
        <dbReference type="PROSITE" id="PS50106"/>
    </source>
</evidence>
<dbReference type="AlphaFoldDB" id="A0AA36DFG1"/>
<name>A0AA36DFG1_9BILA</name>
<dbReference type="CDD" id="cd00136">
    <property type="entry name" value="PDZ_canonical"/>
    <property type="match status" value="1"/>
</dbReference>
<feature type="region of interest" description="Disordered" evidence="1">
    <location>
        <begin position="251"/>
        <end position="274"/>
    </location>
</feature>
<organism evidence="3 4">
    <name type="scientific">Mesorhabditis spiculigera</name>
    <dbReference type="NCBI Taxonomy" id="96644"/>
    <lineage>
        <taxon>Eukaryota</taxon>
        <taxon>Metazoa</taxon>
        <taxon>Ecdysozoa</taxon>
        <taxon>Nematoda</taxon>
        <taxon>Chromadorea</taxon>
        <taxon>Rhabditida</taxon>
        <taxon>Rhabditina</taxon>
        <taxon>Rhabditomorpha</taxon>
        <taxon>Rhabditoidea</taxon>
        <taxon>Rhabditidae</taxon>
        <taxon>Mesorhabditinae</taxon>
        <taxon>Mesorhabditis</taxon>
    </lineage>
</organism>
<dbReference type="PANTHER" id="PTHR31327:SF7">
    <property type="entry name" value="PDZ DOMAIN-CONTAINING PROTEIN"/>
    <property type="match status" value="1"/>
</dbReference>
<protein>
    <recommendedName>
        <fullName evidence="2">PDZ domain-containing protein</fullName>
    </recommendedName>
</protein>
<dbReference type="InterPro" id="IPR001478">
    <property type="entry name" value="PDZ"/>
</dbReference>
<keyword evidence="4" id="KW-1185">Reference proteome</keyword>
<sequence length="322" mass="35397">MVVEDEAKKKRSLERFKPYMNNHALPRAAFDNLTVDLLPDKDEKLGFSILRELVVKVNPNSVAGGKVKVGDLILSVNGKADNVKAAMVALSKSGKEGKLEIARLRTRFVLPVTAAAQLPNLMEGFEYSRIVLYFLKGLPVGLTLVAIEEKVYVDHVDPDSSSAMTFGQGDCILEVEGVRVTSVAQVNDYFKQLAAKSSWATMLCEAPDCDMTRNMIRNRINAARDAPPPDLGLPPDVIEFLKSAKIGAKTPTPILKEDKEKKDSKEKKDKAKRAVHFEDKSLWTPTPVDGDMKLLVKPAPIRNAAAEGAPVQKTTEQKTTDK</sequence>